<dbReference type="SUPFAM" id="SSF58014">
    <property type="entry name" value="Coiled-coil domain of nucleotide exchange factor GrpE"/>
    <property type="match status" value="1"/>
</dbReference>
<evidence type="ECO:0000256" key="5">
    <source>
        <dbReference type="RuleBase" id="RU004478"/>
    </source>
</evidence>
<dbReference type="InterPro" id="IPR000740">
    <property type="entry name" value="GrpE"/>
</dbReference>
<dbReference type="Proteomes" id="UP000196368">
    <property type="component" value="Unassembled WGS sequence"/>
</dbReference>
<dbReference type="GO" id="GO:0042803">
    <property type="term" value="F:protein homodimerization activity"/>
    <property type="evidence" value="ECO:0007669"/>
    <property type="project" value="InterPro"/>
</dbReference>
<dbReference type="InterPro" id="IPR013805">
    <property type="entry name" value="GrpE_CC"/>
</dbReference>
<dbReference type="PRINTS" id="PR00773">
    <property type="entry name" value="GRPEPROTEIN"/>
</dbReference>
<dbReference type="EMBL" id="NFJD01000001">
    <property type="protein sequence ID" value="OUO57615.1"/>
    <property type="molecule type" value="Genomic_DNA"/>
</dbReference>
<comment type="subunit">
    <text evidence="3">Homodimer.</text>
</comment>
<dbReference type="GO" id="GO:0006457">
    <property type="term" value="P:protein folding"/>
    <property type="evidence" value="ECO:0007669"/>
    <property type="project" value="InterPro"/>
</dbReference>
<evidence type="ECO:0000313" key="8">
    <source>
        <dbReference type="Proteomes" id="UP000196368"/>
    </source>
</evidence>
<keyword evidence="3" id="KW-0963">Cytoplasm</keyword>
<dbReference type="Gene3D" id="3.90.20.20">
    <property type="match status" value="1"/>
</dbReference>
<dbReference type="Gene3D" id="2.30.22.10">
    <property type="entry name" value="Head domain of nucleotide exchange factor GrpE"/>
    <property type="match status" value="1"/>
</dbReference>
<dbReference type="PROSITE" id="PS01071">
    <property type="entry name" value="GRPE"/>
    <property type="match status" value="1"/>
</dbReference>
<evidence type="ECO:0000256" key="1">
    <source>
        <dbReference type="ARBA" id="ARBA00009054"/>
    </source>
</evidence>
<sequence>MKKTMSKKHQHKNGGEEAAQALDEQDLPEVREPEIEVKPADEPTPEKKPDYYDQLVRLSADFDNYRKRTEREKASFLAYGKKEFAQKLLPAYEVLLRQRAELAKEEDKGECSASLKAVKAGLNMVFTELEKAFKAEGIEHMDVLDKPYDPATQEVVAMIPSSEDQDGLVLQEVQMGFTMDGKVLRPARVIVGQHAEG</sequence>
<proteinExistence type="inferred from homology"/>
<accession>A0A1Y4DFA3</accession>
<comment type="similarity">
    <text evidence="1 3 5">Belongs to the GrpE family.</text>
</comment>
<evidence type="ECO:0000256" key="4">
    <source>
        <dbReference type="RuleBase" id="RU000639"/>
    </source>
</evidence>
<evidence type="ECO:0000256" key="2">
    <source>
        <dbReference type="ARBA" id="ARBA00023186"/>
    </source>
</evidence>
<dbReference type="PANTHER" id="PTHR21237">
    <property type="entry name" value="GRPE PROTEIN"/>
    <property type="match status" value="1"/>
</dbReference>
<dbReference type="CDD" id="cd00446">
    <property type="entry name" value="GrpE"/>
    <property type="match status" value="1"/>
</dbReference>
<feature type="compositionally biased region" description="Basic residues" evidence="6">
    <location>
        <begin position="1"/>
        <end position="12"/>
    </location>
</feature>
<organism evidence="7 8">
    <name type="scientific">Candidatus Avelusimicrobium gallicola</name>
    <dbReference type="NCBI Taxonomy" id="2562704"/>
    <lineage>
        <taxon>Bacteria</taxon>
        <taxon>Pseudomonadati</taxon>
        <taxon>Elusimicrobiota</taxon>
        <taxon>Elusimicrobia</taxon>
        <taxon>Elusimicrobiales</taxon>
        <taxon>Elusimicrobiaceae</taxon>
        <taxon>Candidatus Avelusimicrobium</taxon>
    </lineage>
</organism>
<keyword evidence="2 3" id="KW-0143">Chaperone</keyword>
<dbReference type="PANTHER" id="PTHR21237:SF23">
    <property type="entry name" value="GRPE PROTEIN HOMOLOG, MITOCHONDRIAL"/>
    <property type="match status" value="1"/>
</dbReference>
<comment type="subcellular location">
    <subcellularLocation>
        <location evidence="3">Cytoplasm</location>
    </subcellularLocation>
</comment>
<evidence type="ECO:0000256" key="3">
    <source>
        <dbReference type="HAMAP-Rule" id="MF_01151"/>
    </source>
</evidence>
<name>A0A1Y4DFA3_9BACT</name>
<feature type="compositionally biased region" description="Basic and acidic residues" evidence="6">
    <location>
        <begin position="28"/>
        <end position="51"/>
    </location>
</feature>
<gene>
    <name evidence="3" type="primary">grpE</name>
    <name evidence="7" type="ORF">B5F75_02240</name>
</gene>
<dbReference type="HAMAP" id="MF_01151">
    <property type="entry name" value="GrpE"/>
    <property type="match status" value="1"/>
</dbReference>
<evidence type="ECO:0000313" key="7">
    <source>
        <dbReference type="EMBL" id="OUO57615.1"/>
    </source>
</evidence>
<dbReference type="GO" id="GO:0051082">
    <property type="term" value="F:unfolded protein binding"/>
    <property type="evidence" value="ECO:0007669"/>
    <property type="project" value="TreeGrafter"/>
</dbReference>
<reference evidence="8" key="1">
    <citation type="submission" date="2017-04" db="EMBL/GenBank/DDBJ databases">
        <title>Function of individual gut microbiota members based on whole genome sequencing of pure cultures obtained from chicken caecum.</title>
        <authorList>
            <person name="Medvecky M."/>
            <person name="Cejkova D."/>
            <person name="Polansky O."/>
            <person name="Karasova D."/>
            <person name="Kubasova T."/>
            <person name="Cizek A."/>
            <person name="Rychlik I."/>
        </authorList>
    </citation>
    <scope>NUCLEOTIDE SEQUENCE [LARGE SCALE GENOMIC DNA]</scope>
    <source>
        <strain evidence="8">An273</strain>
    </source>
</reference>
<comment type="caution">
    <text evidence="7">The sequence shown here is derived from an EMBL/GenBank/DDBJ whole genome shotgun (WGS) entry which is preliminary data.</text>
</comment>
<dbReference type="GO" id="GO:0005737">
    <property type="term" value="C:cytoplasm"/>
    <property type="evidence" value="ECO:0007669"/>
    <property type="project" value="UniProtKB-SubCell"/>
</dbReference>
<protein>
    <recommendedName>
        <fullName evidence="3 4">Protein GrpE</fullName>
    </recommendedName>
    <alternativeName>
        <fullName evidence="3">HSP-70 cofactor</fullName>
    </alternativeName>
</protein>
<dbReference type="SUPFAM" id="SSF51064">
    <property type="entry name" value="Head domain of nucleotide exchange factor GrpE"/>
    <property type="match status" value="1"/>
</dbReference>
<keyword evidence="8" id="KW-1185">Reference proteome</keyword>
<feature type="region of interest" description="Disordered" evidence="6">
    <location>
        <begin position="1"/>
        <end position="52"/>
    </location>
</feature>
<comment type="function">
    <text evidence="3 4">Participates actively in the response to hyperosmotic and heat shock by preventing the aggregation of stress-denatured proteins, in association with DnaK and GrpE. It is the nucleotide exchange factor for DnaK and may function as a thermosensor. Unfolded proteins bind initially to DnaJ; upon interaction with the DnaJ-bound protein, DnaK hydrolyzes its bound ATP, resulting in the formation of a stable complex. GrpE releases ADP from DnaK; ATP binding to DnaK triggers the release of the substrate protein, thus completing the reaction cycle. Several rounds of ATP-dependent interactions between DnaJ, DnaK and GrpE are required for fully efficient folding.</text>
</comment>
<dbReference type="AlphaFoldDB" id="A0A1Y4DFA3"/>
<dbReference type="InterPro" id="IPR009012">
    <property type="entry name" value="GrpE_head"/>
</dbReference>
<keyword evidence="3 4" id="KW-0346">Stress response</keyword>
<dbReference type="GO" id="GO:0000774">
    <property type="term" value="F:adenyl-nucleotide exchange factor activity"/>
    <property type="evidence" value="ECO:0007669"/>
    <property type="project" value="InterPro"/>
</dbReference>
<evidence type="ECO:0000256" key="6">
    <source>
        <dbReference type="SAM" id="MobiDB-lite"/>
    </source>
</evidence>
<dbReference type="GO" id="GO:0051087">
    <property type="term" value="F:protein-folding chaperone binding"/>
    <property type="evidence" value="ECO:0007669"/>
    <property type="project" value="InterPro"/>
</dbReference>
<dbReference type="Pfam" id="PF01025">
    <property type="entry name" value="GrpE"/>
    <property type="match status" value="1"/>
</dbReference>